<dbReference type="InterPro" id="IPR036390">
    <property type="entry name" value="WH_DNA-bd_sf"/>
</dbReference>
<evidence type="ECO:0000313" key="2">
    <source>
        <dbReference type="EMBL" id="AHI28238.1"/>
    </source>
</evidence>
<dbReference type="KEGG" id="msx:AU14_05250"/>
<accession>W5YP28</accession>
<dbReference type="GO" id="GO:0006355">
    <property type="term" value="P:regulation of DNA-templated transcription"/>
    <property type="evidence" value="ECO:0007669"/>
    <property type="project" value="UniProtKB-ARBA"/>
</dbReference>
<dbReference type="InterPro" id="IPR041633">
    <property type="entry name" value="Polbeta"/>
</dbReference>
<gene>
    <name evidence="2" type="ORF">AU14_05250</name>
</gene>
<dbReference type="SUPFAM" id="SSF81301">
    <property type="entry name" value="Nucleotidyltransferase"/>
    <property type="match status" value="1"/>
</dbReference>
<dbReference type="Pfam" id="PF18765">
    <property type="entry name" value="Polbeta"/>
    <property type="match status" value="1"/>
</dbReference>
<dbReference type="InterPro" id="IPR011991">
    <property type="entry name" value="ArsR-like_HTH"/>
</dbReference>
<proteinExistence type="predicted"/>
<dbReference type="AlphaFoldDB" id="W5YP28"/>
<name>W5YP28_9GAMM</name>
<protein>
    <submittedName>
        <fullName evidence="2">Transcriptional regulator</fullName>
    </submittedName>
</protein>
<dbReference type="Gene3D" id="1.10.10.10">
    <property type="entry name" value="Winged helix-like DNA-binding domain superfamily/Winged helix DNA-binding domain"/>
    <property type="match status" value="1"/>
</dbReference>
<dbReference type="OrthoDB" id="8223306at2"/>
<dbReference type="SUPFAM" id="SSF46785">
    <property type="entry name" value="Winged helix' DNA-binding domain"/>
    <property type="match status" value="1"/>
</dbReference>
<dbReference type="InterPro" id="IPR043519">
    <property type="entry name" value="NT_sf"/>
</dbReference>
<keyword evidence="3" id="KW-1185">Reference proteome</keyword>
<dbReference type="InterPro" id="IPR036388">
    <property type="entry name" value="WH-like_DNA-bd_sf"/>
</dbReference>
<feature type="domain" description="Polymerase beta nucleotidyltransferase" evidence="1">
    <location>
        <begin position="131"/>
        <end position="181"/>
    </location>
</feature>
<dbReference type="Gene3D" id="3.30.460.10">
    <property type="entry name" value="Beta Polymerase, domain 2"/>
    <property type="match status" value="1"/>
</dbReference>
<organism evidence="2 3">
    <name type="scientific">Marinobacter similis</name>
    <dbReference type="NCBI Taxonomy" id="1420916"/>
    <lineage>
        <taxon>Bacteria</taxon>
        <taxon>Pseudomonadati</taxon>
        <taxon>Pseudomonadota</taxon>
        <taxon>Gammaproteobacteria</taxon>
        <taxon>Pseudomonadales</taxon>
        <taxon>Marinobacteraceae</taxon>
        <taxon>Marinobacter</taxon>
    </lineage>
</organism>
<dbReference type="CDD" id="cd00090">
    <property type="entry name" value="HTH_ARSR"/>
    <property type="match status" value="1"/>
</dbReference>
<reference evidence="2 3" key="1">
    <citation type="journal article" date="2014" name="Genome Announc.">
        <title>Draft Genome Sequences of Marinobacter similis A3d10T and Marinobacter salarius R9SW1T.</title>
        <authorList>
            <person name="Ivanova E.P."/>
            <person name="Ng H.J."/>
            <person name="Webb H.K."/>
            <person name="Feng G."/>
            <person name="Oshima K."/>
            <person name="Hattori M."/>
            <person name="Ohkuma M."/>
            <person name="Sergeev A.F."/>
            <person name="Mikhailov V.V."/>
            <person name="Crawford R.J."/>
            <person name="Sawabe T."/>
        </authorList>
    </citation>
    <scope>NUCLEOTIDE SEQUENCE [LARGE SCALE GENOMIC DNA]</scope>
    <source>
        <strain evidence="2 3">A3d10</strain>
    </source>
</reference>
<dbReference type="CDD" id="cd05403">
    <property type="entry name" value="NT_KNTase_like"/>
    <property type="match status" value="1"/>
</dbReference>
<sequence>MPVLGIVLPKMGFWEGVSNMPEVTTLNRTGLADALFSATRQKVLRLFFTRQGRDFSIKELIEEAEAGSGAVQRELVRLVDSGLVQVNLQGRQKRYKANPDSPVYPELSSLVTKLLGPEQQVEDALRPILHKIDLALIYGSVAKRTEHAYSDIDLMLVSDTLTLEEVFEALGPAESNLSRTINPTLYNRKEFKKRRANENPFLRKVLEGQYILLKGSINESRSIGEPGSDTQTPP</sequence>
<dbReference type="STRING" id="1420916.AU14_05250"/>
<evidence type="ECO:0000259" key="1">
    <source>
        <dbReference type="Pfam" id="PF18765"/>
    </source>
</evidence>
<dbReference type="HOGENOM" id="CLU_094593_0_0_6"/>
<dbReference type="Proteomes" id="UP000061489">
    <property type="component" value="Chromosome"/>
</dbReference>
<evidence type="ECO:0000313" key="3">
    <source>
        <dbReference type="Proteomes" id="UP000061489"/>
    </source>
</evidence>
<dbReference type="EMBL" id="CP007151">
    <property type="protein sequence ID" value="AHI28238.1"/>
    <property type="molecule type" value="Genomic_DNA"/>
</dbReference>